<dbReference type="InterPro" id="IPR038539">
    <property type="entry name" value="Anti-LPS_factor/Scygonadin_sf"/>
</dbReference>
<reference evidence="4" key="1">
    <citation type="journal article" date="2013" name="Fish Shellfish Immunol.">
        <title>Molecular cloning, genomic structure and antimicrobial activity of PtALF7, a unique isoform of anti-lipopolysaccharide factor from the swimming crab Portunus trituberculatus.</title>
        <authorList>
            <person name="Liu Y."/>
            <person name="Cui Z."/>
            <person name="Li X."/>
            <person name="Song C."/>
            <person name="Shi G."/>
            <person name="Wang C."/>
        </authorList>
    </citation>
    <scope>NUCLEOTIDE SEQUENCE</scope>
</reference>
<keyword evidence="3" id="KW-0732">Signal</keyword>
<dbReference type="AlphaFoldDB" id="H9MYY5"/>
<organism evidence="4">
    <name type="scientific">Portunus trituberculatus</name>
    <name type="common">Swimming crab</name>
    <name type="synonym">Neptunus trituberculatus</name>
    <dbReference type="NCBI Taxonomy" id="210409"/>
    <lineage>
        <taxon>Eukaryota</taxon>
        <taxon>Metazoa</taxon>
        <taxon>Ecdysozoa</taxon>
        <taxon>Arthropoda</taxon>
        <taxon>Crustacea</taxon>
        <taxon>Multicrustacea</taxon>
        <taxon>Malacostraca</taxon>
        <taxon>Eumalacostraca</taxon>
        <taxon>Eucarida</taxon>
        <taxon>Decapoda</taxon>
        <taxon>Pleocyemata</taxon>
        <taxon>Brachyura</taxon>
        <taxon>Eubrachyura</taxon>
        <taxon>Portunoidea</taxon>
        <taxon>Portunidae</taxon>
        <taxon>Portuninae</taxon>
        <taxon>Portunus</taxon>
    </lineage>
</organism>
<dbReference type="GO" id="GO:0042742">
    <property type="term" value="P:defense response to bacterium"/>
    <property type="evidence" value="ECO:0007669"/>
    <property type="project" value="UniProtKB-KW"/>
</dbReference>
<sequence>MRKGVVTGLFVALVVMCLYLPQPCEAQYEALTAAILTKLSKMWHSDTLNFLGHTCHVSRTPTVKRFKLYWKGKFWCPGWAPFSGTSRTKSRSGSAREATKSFVDQALQRRLITQQEADLWLKG</sequence>
<feature type="signal peptide" evidence="3">
    <location>
        <begin position="1"/>
        <end position="26"/>
    </location>
</feature>
<dbReference type="EMBL" id="JF756066">
    <property type="protein sequence ID" value="AFA42348.1"/>
    <property type="molecule type" value="Genomic_DNA"/>
</dbReference>
<evidence type="ECO:0000256" key="1">
    <source>
        <dbReference type="ARBA" id="ARBA00022529"/>
    </source>
</evidence>
<gene>
    <name evidence="4" type="primary">ALF7</name>
</gene>
<evidence type="ECO:0000256" key="3">
    <source>
        <dbReference type="SAM" id="SignalP"/>
    </source>
</evidence>
<dbReference type="Gene3D" id="3.30.160.320">
    <property type="match status" value="1"/>
</dbReference>
<proteinExistence type="evidence at transcript level"/>
<dbReference type="EMBL" id="JF756053">
    <property type="protein sequence ID" value="AFA42335.1"/>
    <property type="molecule type" value="mRNA"/>
</dbReference>
<feature type="chain" id="PRO_5007667189" evidence="3">
    <location>
        <begin position="27"/>
        <end position="123"/>
    </location>
</feature>
<name>H9MYY5_PORTR</name>
<keyword evidence="1" id="KW-0929">Antimicrobial</keyword>
<protein>
    <submittedName>
        <fullName evidence="4">Anti-lipopolysaccharide factor isoform 7</fullName>
    </submittedName>
</protein>
<accession>H9MYY5</accession>
<dbReference type="OrthoDB" id="6368080at2759"/>
<evidence type="ECO:0000256" key="2">
    <source>
        <dbReference type="ARBA" id="ARBA00023022"/>
    </source>
</evidence>
<keyword evidence="2" id="KW-0044">Antibiotic</keyword>
<dbReference type="Pfam" id="PF11630">
    <property type="entry name" value="Anti-LPS-SCYG"/>
    <property type="match status" value="1"/>
</dbReference>
<dbReference type="InterPro" id="IPR024509">
    <property type="entry name" value="Anti-LPS_factor/Scygonadin"/>
</dbReference>
<evidence type="ECO:0000313" key="4">
    <source>
        <dbReference type="EMBL" id="AFA42335.1"/>
    </source>
</evidence>